<dbReference type="Proteomes" id="UP000322225">
    <property type="component" value="Chromosome 11"/>
</dbReference>
<dbReference type="CDD" id="cd03426">
    <property type="entry name" value="NUDIX_CoAse_Nudt7"/>
    <property type="match status" value="1"/>
</dbReference>
<gene>
    <name evidence="2" type="ORF">CI109_106081</name>
</gene>
<dbReference type="Pfam" id="PF00293">
    <property type="entry name" value="NUDIX"/>
    <property type="match status" value="1"/>
</dbReference>
<evidence type="ECO:0000313" key="3">
    <source>
        <dbReference type="Proteomes" id="UP000322225"/>
    </source>
</evidence>
<dbReference type="Gene3D" id="3.90.79.10">
    <property type="entry name" value="Nucleoside Triphosphate Pyrophosphohydrolase"/>
    <property type="match status" value="1"/>
</dbReference>
<dbReference type="KEGG" id="ksn:43591672"/>
<feature type="domain" description="Nudix hydrolase" evidence="1">
    <location>
        <begin position="109"/>
        <end position="257"/>
    </location>
</feature>
<dbReference type="PANTHER" id="PTHR12992:SF45">
    <property type="entry name" value="NUDIX HYDROLASE DOMAIN-CONTAINING PROTEIN"/>
    <property type="match status" value="1"/>
</dbReference>
<accession>A0AAJ8MZD4</accession>
<dbReference type="EMBL" id="CP144061">
    <property type="protein sequence ID" value="WWD21595.1"/>
    <property type="molecule type" value="Genomic_DNA"/>
</dbReference>
<keyword evidence="3" id="KW-1185">Reference proteome</keyword>
<sequence>MNKDTNRTQNTTDLELTSSSERTLYYIDLQPTSSPLSTSPLPSHIPRVLIGMTYTITSSPGESSTSASASDPTLDLLDSVLVKLSSESRSCLERLAAHRPAPLPDFGLLKQAAVLVALFQKEGDDKLHVLLTTRAKTLRRHPSQTALPGGKVDPEDLDVIHTARREAYEEVNLPMEHPAIHHIGIIDPVLTILPLNAHLKNHIAVIPVICFISDPNTVLPLLAPNPDEVDAIFTHPLKGCWTGRVDGIDAEGLSEEGGEWWPHGGEFHSVEDRIGTTGGYRMHRFRTTRTPIKGLTSDVLIDTATIAYDSPPLFSRYAPTQPPFSAAIDEVILGLPDAMARSTSSSAAGGNGERRVLEWGGTEIGKTVMSTEQYEVV</sequence>
<evidence type="ECO:0000313" key="2">
    <source>
        <dbReference type="EMBL" id="WWD21595.1"/>
    </source>
</evidence>
<reference evidence="2" key="1">
    <citation type="submission" date="2017-08" db="EMBL/GenBank/DDBJ databases">
        <authorList>
            <person name="Cuomo C."/>
            <person name="Billmyre B."/>
            <person name="Heitman J."/>
        </authorList>
    </citation>
    <scope>NUCLEOTIDE SEQUENCE</scope>
    <source>
        <strain evidence="2">CBS 12478</strain>
    </source>
</reference>
<evidence type="ECO:0000259" key="1">
    <source>
        <dbReference type="PROSITE" id="PS51462"/>
    </source>
</evidence>
<dbReference type="GeneID" id="43591672"/>
<reference evidence="2" key="2">
    <citation type="submission" date="2024-01" db="EMBL/GenBank/DDBJ databases">
        <title>Comparative genomics of Cryptococcus and Kwoniella reveals pathogenesis evolution and contrasting modes of karyotype evolution via chromosome fusion or intercentromeric recombination.</title>
        <authorList>
            <person name="Coelho M.A."/>
            <person name="David-Palma M."/>
            <person name="Shea T."/>
            <person name="Bowers K."/>
            <person name="McGinley-Smith S."/>
            <person name="Mohammad A.W."/>
            <person name="Gnirke A."/>
            <person name="Yurkov A.M."/>
            <person name="Nowrousian M."/>
            <person name="Sun S."/>
            <person name="Cuomo C.A."/>
            <person name="Heitman J."/>
        </authorList>
    </citation>
    <scope>NUCLEOTIDE SEQUENCE</scope>
    <source>
        <strain evidence="2">CBS 12478</strain>
    </source>
</reference>
<dbReference type="GO" id="GO:0010945">
    <property type="term" value="F:coenzyme A diphosphatase activity"/>
    <property type="evidence" value="ECO:0007669"/>
    <property type="project" value="InterPro"/>
</dbReference>
<protein>
    <recommendedName>
        <fullName evidence="1">Nudix hydrolase domain-containing protein</fullName>
    </recommendedName>
</protein>
<dbReference type="PROSITE" id="PS51462">
    <property type="entry name" value="NUDIX"/>
    <property type="match status" value="1"/>
</dbReference>
<dbReference type="AlphaFoldDB" id="A0AAJ8MZD4"/>
<dbReference type="InterPro" id="IPR015797">
    <property type="entry name" value="NUDIX_hydrolase-like_dom_sf"/>
</dbReference>
<dbReference type="RefSeq" id="XP_031858238.2">
    <property type="nucleotide sequence ID" value="XM_032007503.2"/>
</dbReference>
<dbReference type="GO" id="GO:0015938">
    <property type="term" value="P:coenzyme A catabolic process"/>
    <property type="evidence" value="ECO:0007669"/>
    <property type="project" value="TreeGrafter"/>
</dbReference>
<dbReference type="SUPFAM" id="SSF55811">
    <property type="entry name" value="Nudix"/>
    <property type="match status" value="1"/>
</dbReference>
<dbReference type="PANTHER" id="PTHR12992">
    <property type="entry name" value="NUDIX HYDROLASE"/>
    <property type="match status" value="1"/>
</dbReference>
<name>A0AAJ8MZD4_9TREE</name>
<dbReference type="InterPro" id="IPR045121">
    <property type="entry name" value="CoAse"/>
</dbReference>
<organism evidence="2 3">
    <name type="scientific">Kwoniella shandongensis</name>
    <dbReference type="NCBI Taxonomy" id="1734106"/>
    <lineage>
        <taxon>Eukaryota</taxon>
        <taxon>Fungi</taxon>
        <taxon>Dikarya</taxon>
        <taxon>Basidiomycota</taxon>
        <taxon>Agaricomycotina</taxon>
        <taxon>Tremellomycetes</taxon>
        <taxon>Tremellales</taxon>
        <taxon>Cryptococcaceae</taxon>
        <taxon>Kwoniella</taxon>
    </lineage>
</organism>
<proteinExistence type="predicted"/>
<dbReference type="InterPro" id="IPR000086">
    <property type="entry name" value="NUDIX_hydrolase_dom"/>
</dbReference>